<dbReference type="RefSeq" id="WP_220696548.1">
    <property type="nucleotide sequence ID" value="NZ_CP080997.1"/>
</dbReference>
<dbReference type="EMBL" id="CP080997">
    <property type="protein sequence ID" value="QZA09778.1"/>
    <property type="molecule type" value="Genomic_DNA"/>
</dbReference>
<evidence type="ECO:0000259" key="1">
    <source>
        <dbReference type="Pfam" id="PF01966"/>
    </source>
</evidence>
<protein>
    <submittedName>
        <fullName evidence="2">HD domain-containing protein</fullName>
    </submittedName>
</protein>
<dbReference type="InterPro" id="IPR003607">
    <property type="entry name" value="HD/PDEase_dom"/>
</dbReference>
<accession>A0A9X7WK55</accession>
<organism evidence="2 3">
    <name type="scientific">Mycolicibacter heraklionensis</name>
    <dbReference type="NCBI Taxonomy" id="512402"/>
    <lineage>
        <taxon>Bacteria</taxon>
        <taxon>Bacillati</taxon>
        <taxon>Actinomycetota</taxon>
        <taxon>Actinomycetes</taxon>
        <taxon>Mycobacteriales</taxon>
        <taxon>Mycobacteriaceae</taxon>
        <taxon>Mycolicibacter</taxon>
    </lineage>
</organism>
<dbReference type="PANTHER" id="PTHR35569">
    <property type="entry name" value="CYANAMIDE HYDRATASE DDI2-RELATED"/>
    <property type="match status" value="1"/>
</dbReference>
<name>A0A9X7WK55_9MYCO</name>
<gene>
    <name evidence="2" type="ORF">K3U94_11465</name>
</gene>
<dbReference type="PANTHER" id="PTHR35569:SF1">
    <property type="entry name" value="CYANAMIDE HYDRATASE DDI2-RELATED"/>
    <property type="match status" value="1"/>
</dbReference>
<dbReference type="Pfam" id="PF01966">
    <property type="entry name" value="HD"/>
    <property type="match status" value="1"/>
</dbReference>
<dbReference type="CDD" id="cd00077">
    <property type="entry name" value="HDc"/>
    <property type="match status" value="1"/>
</dbReference>
<reference evidence="2" key="1">
    <citation type="submission" date="2021-08" db="EMBL/GenBank/DDBJ databases">
        <title>Whole genome sequencing of non-tuberculosis mycobacteria type-strains.</title>
        <authorList>
            <person name="Igarashi Y."/>
            <person name="Osugi A."/>
            <person name="Mitarai S."/>
        </authorList>
    </citation>
    <scope>NUCLEOTIDE SEQUENCE</scope>
    <source>
        <strain evidence="2">JCM 30995</strain>
    </source>
</reference>
<proteinExistence type="predicted"/>
<dbReference type="SUPFAM" id="SSF109604">
    <property type="entry name" value="HD-domain/PDEase-like"/>
    <property type="match status" value="1"/>
</dbReference>
<feature type="domain" description="HD" evidence="1">
    <location>
        <begin position="35"/>
        <end position="121"/>
    </location>
</feature>
<sequence length="215" mass="23826">MTQSIETIADITIPDSALAREITAFIRDAEDDLLFDHSRRVFLFGALQGRRRGLRPDLELLYAAAMFHDLGLTQRYLESTVRFEVDGANAARDFLLQHGVGEAEAHKVWLAIALHTTPGVPEFLDPEIALVTAGVETDVIGIGRDDLSPANIAAVTAAHPRPNFKKQILAAFNEGMRHRPHTTFGTMNDDVLKHFDPTFEPVDFADLILGNSWPE</sequence>
<evidence type="ECO:0000313" key="2">
    <source>
        <dbReference type="EMBL" id="QZA09778.1"/>
    </source>
</evidence>
<dbReference type="InterPro" id="IPR006674">
    <property type="entry name" value="HD_domain"/>
</dbReference>
<evidence type="ECO:0000313" key="3">
    <source>
        <dbReference type="Proteomes" id="UP000825008"/>
    </source>
</evidence>
<dbReference type="Proteomes" id="UP000825008">
    <property type="component" value="Chromosome"/>
</dbReference>
<dbReference type="AlphaFoldDB" id="A0A9X7WK55"/>
<dbReference type="Gene3D" id="1.10.3210.10">
    <property type="entry name" value="Hypothetical protein af1432"/>
    <property type="match status" value="1"/>
</dbReference>
<dbReference type="KEGG" id="mher:K3U94_11465"/>